<comment type="caution">
    <text evidence="3">The sequence shown here is derived from an EMBL/GenBank/DDBJ whole genome shotgun (WGS) entry which is preliminary data.</text>
</comment>
<gene>
    <name evidence="3" type="ORF">PFISCL1PPCAC_22191</name>
</gene>
<dbReference type="GO" id="GO:0005524">
    <property type="term" value="F:ATP binding"/>
    <property type="evidence" value="ECO:0007669"/>
    <property type="project" value="InterPro"/>
</dbReference>
<keyword evidence="4" id="KW-1185">Reference proteome</keyword>
<name>A0AAV5WMA2_9BILA</name>
<evidence type="ECO:0000313" key="4">
    <source>
        <dbReference type="Proteomes" id="UP001432322"/>
    </source>
</evidence>
<feature type="domain" description="Protein kinase" evidence="2">
    <location>
        <begin position="1"/>
        <end position="136"/>
    </location>
</feature>
<proteinExistence type="predicted"/>
<dbReference type="InterPro" id="IPR011009">
    <property type="entry name" value="Kinase-like_dom_sf"/>
</dbReference>
<dbReference type="PANTHER" id="PTHR11909">
    <property type="entry name" value="CASEIN KINASE-RELATED"/>
    <property type="match status" value="1"/>
</dbReference>
<reference evidence="3" key="1">
    <citation type="submission" date="2023-10" db="EMBL/GenBank/DDBJ databases">
        <title>Genome assembly of Pristionchus species.</title>
        <authorList>
            <person name="Yoshida K."/>
            <person name="Sommer R.J."/>
        </authorList>
    </citation>
    <scope>NUCLEOTIDE SEQUENCE</scope>
    <source>
        <strain evidence="3">RS5133</strain>
    </source>
</reference>
<dbReference type="InterPro" id="IPR050235">
    <property type="entry name" value="CK1_Ser-Thr_kinase"/>
</dbReference>
<evidence type="ECO:0000256" key="1">
    <source>
        <dbReference type="SAM" id="MobiDB-lite"/>
    </source>
</evidence>
<dbReference type="PROSITE" id="PS50011">
    <property type="entry name" value="PROTEIN_KINASE_DOM"/>
    <property type="match status" value="1"/>
</dbReference>
<dbReference type="SUPFAM" id="SSF56112">
    <property type="entry name" value="Protein kinase-like (PK-like)"/>
    <property type="match status" value="1"/>
</dbReference>
<accession>A0AAV5WMA2</accession>
<dbReference type="Gene3D" id="1.10.510.10">
    <property type="entry name" value="Transferase(Phosphotransferase) domain 1"/>
    <property type="match status" value="1"/>
</dbReference>
<protein>
    <recommendedName>
        <fullName evidence="2">Protein kinase domain-containing protein</fullName>
    </recommendedName>
</protein>
<feature type="region of interest" description="Disordered" evidence="1">
    <location>
        <begin position="117"/>
        <end position="136"/>
    </location>
</feature>
<dbReference type="Proteomes" id="UP001432322">
    <property type="component" value="Unassembled WGS sequence"/>
</dbReference>
<dbReference type="GO" id="GO:0004672">
    <property type="term" value="F:protein kinase activity"/>
    <property type="evidence" value="ECO:0007669"/>
    <property type="project" value="InterPro"/>
</dbReference>
<dbReference type="AlphaFoldDB" id="A0AAV5WMA2"/>
<sequence length="136" mass="15439">MVLELVFYSFRDIQKVIHKRSLASTAYFARESLKAIEALHSIGIVYGTMCPSDVFVGMPPHESKIYLANMSNARKFADELRCSTKPWMYASRAAHHGKEEGRKEDLESWFYNVVESTTRKPSNSQKGALESLSRSS</sequence>
<dbReference type="EMBL" id="BTSY01000005">
    <property type="protein sequence ID" value="GMT30894.1"/>
    <property type="molecule type" value="Genomic_DNA"/>
</dbReference>
<evidence type="ECO:0000313" key="3">
    <source>
        <dbReference type="EMBL" id="GMT30894.1"/>
    </source>
</evidence>
<dbReference type="InterPro" id="IPR000719">
    <property type="entry name" value="Prot_kinase_dom"/>
</dbReference>
<evidence type="ECO:0000259" key="2">
    <source>
        <dbReference type="PROSITE" id="PS50011"/>
    </source>
</evidence>
<organism evidence="3 4">
    <name type="scientific">Pristionchus fissidentatus</name>
    <dbReference type="NCBI Taxonomy" id="1538716"/>
    <lineage>
        <taxon>Eukaryota</taxon>
        <taxon>Metazoa</taxon>
        <taxon>Ecdysozoa</taxon>
        <taxon>Nematoda</taxon>
        <taxon>Chromadorea</taxon>
        <taxon>Rhabditida</taxon>
        <taxon>Rhabditina</taxon>
        <taxon>Diplogasteromorpha</taxon>
        <taxon>Diplogasteroidea</taxon>
        <taxon>Neodiplogasteridae</taxon>
        <taxon>Pristionchus</taxon>
    </lineage>
</organism>